<feature type="domain" description="C3H1-type" evidence="4">
    <location>
        <begin position="397"/>
        <end position="424"/>
    </location>
</feature>
<name>A0A369JKA5_HYPMA</name>
<feature type="zinc finger region" description="C3H1-type" evidence="1">
    <location>
        <begin position="397"/>
        <end position="424"/>
    </location>
</feature>
<dbReference type="InParanoid" id="A0A369JKA5"/>
<proteinExistence type="predicted"/>
<reference evidence="5" key="1">
    <citation type="submission" date="2018-04" db="EMBL/GenBank/DDBJ databases">
        <title>Whole genome sequencing of Hypsizygus marmoreus.</title>
        <authorList>
            <person name="Choi I.-G."/>
            <person name="Min B."/>
            <person name="Kim J.-G."/>
            <person name="Kim S."/>
            <person name="Oh Y.-L."/>
            <person name="Kong W.-S."/>
            <person name="Park H."/>
            <person name="Jeong J."/>
            <person name="Song E.-S."/>
        </authorList>
    </citation>
    <scope>NUCLEOTIDE SEQUENCE [LARGE SCALE GENOMIC DNA]</scope>
    <source>
        <strain evidence="5">51987-8</strain>
    </source>
</reference>
<keyword evidence="6" id="KW-1185">Reference proteome</keyword>
<dbReference type="GO" id="GO:0008270">
    <property type="term" value="F:zinc ion binding"/>
    <property type="evidence" value="ECO:0007669"/>
    <property type="project" value="UniProtKB-KW"/>
</dbReference>
<feature type="compositionally biased region" description="Low complexity" evidence="3">
    <location>
        <begin position="331"/>
        <end position="341"/>
    </location>
</feature>
<gene>
    <name evidence="5" type="ORF">Hypma_010355</name>
</gene>
<keyword evidence="1" id="KW-0862">Zinc</keyword>
<evidence type="ECO:0000256" key="3">
    <source>
        <dbReference type="SAM" id="MobiDB-lite"/>
    </source>
</evidence>
<evidence type="ECO:0000256" key="2">
    <source>
        <dbReference type="SAM" id="Coils"/>
    </source>
</evidence>
<feature type="region of interest" description="Disordered" evidence="3">
    <location>
        <begin position="311"/>
        <end position="341"/>
    </location>
</feature>
<keyword evidence="2" id="KW-0175">Coiled coil</keyword>
<dbReference type="InterPro" id="IPR057683">
    <property type="entry name" value="DUF7923"/>
</dbReference>
<feature type="coiled-coil region" evidence="2">
    <location>
        <begin position="48"/>
        <end position="96"/>
    </location>
</feature>
<evidence type="ECO:0000259" key="4">
    <source>
        <dbReference type="PROSITE" id="PS50103"/>
    </source>
</evidence>
<dbReference type="OrthoDB" id="2270193at2759"/>
<dbReference type="InterPro" id="IPR000571">
    <property type="entry name" value="Znf_CCCH"/>
</dbReference>
<dbReference type="PANTHER" id="PTHR37543:SF1">
    <property type="entry name" value="CCCH ZINC FINGER DNA BINDING PROTEIN (AFU_ORTHOLOGUE AFUA_5G12760)"/>
    <property type="match status" value="1"/>
</dbReference>
<dbReference type="PROSITE" id="PS50103">
    <property type="entry name" value="ZF_C3H1"/>
    <property type="match status" value="1"/>
</dbReference>
<keyword evidence="1" id="KW-0863">Zinc-finger</keyword>
<organism evidence="5 6">
    <name type="scientific">Hypsizygus marmoreus</name>
    <name type="common">White beech mushroom</name>
    <name type="synonym">Agaricus marmoreus</name>
    <dbReference type="NCBI Taxonomy" id="39966"/>
    <lineage>
        <taxon>Eukaryota</taxon>
        <taxon>Fungi</taxon>
        <taxon>Dikarya</taxon>
        <taxon>Basidiomycota</taxon>
        <taxon>Agaricomycotina</taxon>
        <taxon>Agaricomycetes</taxon>
        <taxon>Agaricomycetidae</taxon>
        <taxon>Agaricales</taxon>
        <taxon>Tricholomatineae</taxon>
        <taxon>Lyophyllaceae</taxon>
        <taxon>Hypsizygus</taxon>
    </lineage>
</organism>
<dbReference type="EMBL" id="LUEZ02000049">
    <property type="protein sequence ID" value="RDB22629.1"/>
    <property type="molecule type" value="Genomic_DNA"/>
</dbReference>
<dbReference type="STRING" id="39966.A0A369JKA5"/>
<dbReference type="Proteomes" id="UP000076154">
    <property type="component" value="Unassembled WGS sequence"/>
</dbReference>
<dbReference type="Pfam" id="PF25540">
    <property type="entry name" value="DUF7923"/>
    <property type="match status" value="1"/>
</dbReference>
<dbReference type="AlphaFoldDB" id="A0A369JKA5"/>
<comment type="caution">
    <text evidence="5">The sequence shown here is derived from an EMBL/GenBank/DDBJ whole genome shotgun (WGS) entry which is preliminary data.</text>
</comment>
<evidence type="ECO:0000313" key="6">
    <source>
        <dbReference type="Proteomes" id="UP000076154"/>
    </source>
</evidence>
<evidence type="ECO:0000256" key="1">
    <source>
        <dbReference type="PROSITE-ProRule" id="PRU00723"/>
    </source>
</evidence>
<dbReference type="PANTHER" id="PTHR37543">
    <property type="entry name" value="CCCH ZINC FINGER DNA BINDING PROTEIN (AFU_ORTHOLOGUE AFUA_5G12760)"/>
    <property type="match status" value="1"/>
</dbReference>
<sequence>MFYDTNEAPNVRSASPPQAAQRVGYLFDQMKGEIFNILGNESLYVDRIQKLEAELTVYKRAYNDVDTERKQFEKLRQEAQKEKEDLENQIKGYRVVTLLDGDGAIFSNELIVQGCVGGHTAAQMLADSILQHLTSNYGANQYQLWVYVFFHKRGLMDTFGRVGNAIVKQKFEDFIMGFNQAAERFIMVDVGAGKEAADAKIKAHLEDDIRLPQTYKIIFGGCHDNGYVTNLRSQITAGFKQKLILLRSYTDMAAGIADLDLPVLTIPDLFLTQKLGTTQPAAQIITSAPPGYSSPPVGPIQCSAPVSTPLVLPPLDQSSSATPPPTVELQSPPTTRRSSIPTTYSSAVQILQKRVPTPELDFNNSSASETSDDIPEPPSAPTFTRSRHVNPNIPLSKHKPPPCTLFYLAKCKHGADCKYGHDYLLEADHFTEIRVNAKKAPCPAINKGEPCLWGDECCYGHYCSLSTKCHFFKQGRCKFVGVDMHKEPKIYSDEAL</sequence>
<protein>
    <recommendedName>
        <fullName evidence="4">C3H1-type domain-containing protein</fullName>
    </recommendedName>
</protein>
<keyword evidence="1" id="KW-0479">Metal-binding</keyword>
<evidence type="ECO:0000313" key="5">
    <source>
        <dbReference type="EMBL" id="RDB22629.1"/>
    </source>
</evidence>
<feature type="region of interest" description="Disordered" evidence="3">
    <location>
        <begin position="356"/>
        <end position="387"/>
    </location>
</feature>
<accession>A0A369JKA5</accession>